<keyword evidence="2" id="KW-1185">Reference proteome</keyword>
<comment type="caution">
    <text evidence="1">The sequence shown here is derived from an EMBL/GenBank/DDBJ whole genome shotgun (WGS) entry which is preliminary data.</text>
</comment>
<dbReference type="Pfam" id="PF14105">
    <property type="entry name" value="DUF4278"/>
    <property type="match status" value="1"/>
</dbReference>
<name>A0A8J7K223_9CYAN</name>
<protein>
    <submittedName>
        <fullName evidence="1">DUF4278 domain-containing protein</fullName>
    </submittedName>
</protein>
<proteinExistence type="predicted"/>
<dbReference type="InterPro" id="IPR025458">
    <property type="entry name" value="DUF4278"/>
</dbReference>
<evidence type="ECO:0000313" key="2">
    <source>
        <dbReference type="Proteomes" id="UP000620559"/>
    </source>
</evidence>
<accession>A0A8J7K223</accession>
<sequence length="165" mass="19148">MSASRFVERLRYKEARKEIMQLIYRGVKYEYVPVAVEVTTQGVCGKYRGVEWNCHHSRITPVNPSAVELNYRGAAYYSGNPEEIEKLKQRKKLNSIFAKSNNLFIRSNRNNNQLDSTHSANLCRDLQRRLEVAKRMGDQNLIRMLEDEANQLSVTNCQLSFNDTV</sequence>
<evidence type="ECO:0000313" key="1">
    <source>
        <dbReference type="EMBL" id="MBE9212607.1"/>
    </source>
</evidence>
<organism evidence="1 2">
    <name type="scientific">Plectonema cf. radiosum LEGE 06105</name>
    <dbReference type="NCBI Taxonomy" id="945769"/>
    <lineage>
        <taxon>Bacteria</taxon>
        <taxon>Bacillati</taxon>
        <taxon>Cyanobacteriota</taxon>
        <taxon>Cyanophyceae</taxon>
        <taxon>Oscillatoriophycideae</taxon>
        <taxon>Oscillatoriales</taxon>
        <taxon>Microcoleaceae</taxon>
        <taxon>Plectonema</taxon>
    </lineage>
</organism>
<gene>
    <name evidence="1" type="ORF">IQ247_07735</name>
</gene>
<dbReference type="AlphaFoldDB" id="A0A8J7K223"/>
<dbReference type="EMBL" id="JADEWL010000016">
    <property type="protein sequence ID" value="MBE9212607.1"/>
    <property type="molecule type" value="Genomic_DNA"/>
</dbReference>
<dbReference type="Proteomes" id="UP000620559">
    <property type="component" value="Unassembled WGS sequence"/>
</dbReference>
<reference evidence="1" key="1">
    <citation type="submission" date="2020-10" db="EMBL/GenBank/DDBJ databases">
        <authorList>
            <person name="Castelo-Branco R."/>
            <person name="Eusebio N."/>
            <person name="Adriana R."/>
            <person name="Vieira A."/>
            <person name="Brugerolle De Fraissinette N."/>
            <person name="Rezende De Castro R."/>
            <person name="Schneider M.P."/>
            <person name="Vasconcelos V."/>
            <person name="Leao P.N."/>
        </authorList>
    </citation>
    <scope>NUCLEOTIDE SEQUENCE</scope>
    <source>
        <strain evidence="1">LEGE 06105</strain>
    </source>
</reference>
<dbReference type="RefSeq" id="WP_193918720.1">
    <property type="nucleotide sequence ID" value="NZ_JADEWL010000016.1"/>
</dbReference>